<dbReference type="PANTHER" id="PTHR38149:SF1">
    <property type="entry name" value="ATPASE"/>
    <property type="match status" value="1"/>
</dbReference>
<dbReference type="Pfam" id="PF09818">
    <property type="entry name" value="ABC_ATPase"/>
    <property type="match status" value="1"/>
</dbReference>
<dbReference type="Pfam" id="PF20446">
    <property type="entry name" value="ABC_N"/>
    <property type="match status" value="1"/>
</dbReference>
<dbReference type="InterPro" id="IPR046834">
    <property type="entry name" value="ABC_ATPase_C"/>
</dbReference>
<dbReference type="InterPro" id="IPR046833">
    <property type="entry name" value="ABC_N"/>
</dbReference>
<dbReference type="PANTHER" id="PTHR38149">
    <property type="entry name" value="ATPASE"/>
    <property type="match status" value="1"/>
</dbReference>
<organism evidence="5 6">
    <name type="scientific">Nesterenkonia aerolata</name>
    <dbReference type="NCBI Taxonomy" id="3074079"/>
    <lineage>
        <taxon>Bacteria</taxon>
        <taxon>Bacillati</taxon>
        <taxon>Actinomycetota</taxon>
        <taxon>Actinomycetes</taxon>
        <taxon>Micrococcales</taxon>
        <taxon>Micrococcaceae</taxon>
        <taxon>Nesterenkonia</taxon>
    </lineage>
</organism>
<dbReference type="Pfam" id="PF21117">
    <property type="entry name" value="MRB1590_C"/>
    <property type="match status" value="1"/>
</dbReference>
<accession>A0ABU2DTD1</accession>
<comment type="caution">
    <text evidence="5">The sequence shown here is derived from an EMBL/GenBank/DDBJ whole genome shotgun (WGS) entry which is preliminary data.</text>
</comment>
<dbReference type="InterPro" id="IPR019195">
    <property type="entry name" value="ABC_ATPase_put"/>
</dbReference>
<dbReference type="Proteomes" id="UP001251870">
    <property type="component" value="Unassembled WGS sequence"/>
</dbReference>
<feature type="domain" description="ATPase of the ABC class C-terminal" evidence="2">
    <location>
        <begin position="174"/>
        <end position="437"/>
    </location>
</feature>
<evidence type="ECO:0000259" key="4">
    <source>
        <dbReference type="Pfam" id="PF21117"/>
    </source>
</evidence>
<sequence>MSAHPQHSESSLVSTLHRLDGRGYGGYKQLRGTHDVGGYRLAVDHVQTDPFAPPSKMRLLIDREDAGFPAELLITADQRVAVGDFLAREVAAGIRRAGVGIAGKGSGGLSIGTPGQQVLDRTSIRFTESTLEARFEVALPAAGRKALGRQAARLLTEDLPQLADETLRFSAVDAQALTDHVIGYVDRLALQSRLAERGLVAFVGDGAVLPRRSGDSDRPLDTDATAFTSPESLRVSIELPSGRTVTGMGVPAGITLIVGGGYHGKSTLLRAIERGVYPHRPGDGREWVLTRDDAVAVRAEDGRSVAAADISPFISGLPSGTDTTSFTTTNASGSTSQATNLVEAWETGSRLLLIDEDTSATNFMIRDDRMRALIPDEREPITPFVERIRALYEEHGISTVMVVGGSGAFFDVADQVIALESYVPRDVTDRAREIAGIEAPASAQPLERPRTPRAPTSSSLNPGSKRKAASAAGRAAMRYGRETIDLSAVSQLVDPAQTQAVAHTLDRIARQADGHRSVIELVDEVMEILDDDGPGGGLEAISPHHGHPGHLARPRRQEILAALNRYRGLEIC</sequence>
<proteinExistence type="predicted"/>
<dbReference type="EMBL" id="JAVKGR010000009">
    <property type="protein sequence ID" value="MDR8019635.1"/>
    <property type="molecule type" value="Genomic_DNA"/>
</dbReference>
<feature type="domain" description="MRB1590-like C-terminal" evidence="4">
    <location>
        <begin position="470"/>
        <end position="571"/>
    </location>
</feature>
<feature type="region of interest" description="Disordered" evidence="1">
    <location>
        <begin position="436"/>
        <end position="474"/>
    </location>
</feature>
<gene>
    <name evidence="5" type="ORF">RIL96_08675</name>
</gene>
<dbReference type="SUPFAM" id="SSF52540">
    <property type="entry name" value="P-loop containing nucleoside triphosphate hydrolases"/>
    <property type="match status" value="1"/>
</dbReference>
<evidence type="ECO:0000313" key="5">
    <source>
        <dbReference type="EMBL" id="MDR8019635.1"/>
    </source>
</evidence>
<evidence type="ECO:0000259" key="3">
    <source>
        <dbReference type="Pfam" id="PF20446"/>
    </source>
</evidence>
<dbReference type="RefSeq" id="WP_310548625.1">
    <property type="nucleotide sequence ID" value="NZ_JAVKGR010000009.1"/>
</dbReference>
<dbReference type="InterPro" id="IPR027417">
    <property type="entry name" value="P-loop_NTPase"/>
</dbReference>
<reference evidence="5 6" key="1">
    <citation type="submission" date="2023-09" db="EMBL/GenBank/DDBJ databases">
        <title>Description of three actinobacteria isolated from air of manufacturing shop in a pharmaceutical factory.</title>
        <authorList>
            <person name="Zhang D.-F."/>
        </authorList>
    </citation>
    <scope>NUCLEOTIDE SEQUENCE [LARGE SCALE GENOMIC DNA]</scope>
    <source>
        <strain evidence="5 6">LY-0111</strain>
    </source>
</reference>
<evidence type="ECO:0000313" key="6">
    <source>
        <dbReference type="Proteomes" id="UP001251870"/>
    </source>
</evidence>
<evidence type="ECO:0000256" key="1">
    <source>
        <dbReference type="SAM" id="MobiDB-lite"/>
    </source>
</evidence>
<dbReference type="InterPro" id="IPR049069">
    <property type="entry name" value="MRB1590-like_C"/>
</dbReference>
<name>A0ABU2DTD1_9MICC</name>
<evidence type="ECO:0000259" key="2">
    <source>
        <dbReference type="Pfam" id="PF09818"/>
    </source>
</evidence>
<keyword evidence="6" id="KW-1185">Reference proteome</keyword>
<protein>
    <submittedName>
        <fullName evidence="5">ABC-ATPase domain-containing protein</fullName>
    </submittedName>
</protein>
<feature type="domain" description="ATPase of the ABC class N-terminal" evidence="3">
    <location>
        <begin position="11"/>
        <end position="168"/>
    </location>
</feature>